<name>A0A8J3JL25_9ACTN</name>
<accession>A0A8J3JL25</accession>
<evidence type="ECO:0000313" key="2">
    <source>
        <dbReference type="Proteomes" id="UP000601223"/>
    </source>
</evidence>
<reference evidence="1 2" key="1">
    <citation type="submission" date="2021-01" db="EMBL/GenBank/DDBJ databases">
        <title>Whole genome shotgun sequence of Catellatospora bangladeshensis NBRC 107357.</title>
        <authorList>
            <person name="Komaki H."/>
            <person name="Tamura T."/>
        </authorList>
    </citation>
    <scope>NUCLEOTIDE SEQUENCE [LARGE SCALE GENOMIC DNA]</scope>
    <source>
        <strain evidence="1 2">NBRC 107357</strain>
    </source>
</reference>
<dbReference type="RefSeq" id="WP_203747742.1">
    <property type="nucleotide sequence ID" value="NZ_BONF01000020.1"/>
</dbReference>
<keyword evidence="2" id="KW-1185">Reference proteome</keyword>
<dbReference type="AlphaFoldDB" id="A0A8J3JL25"/>
<evidence type="ECO:0000313" key="1">
    <source>
        <dbReference type="EMBL" id="GIF82477.1"/>
    </source>
</evidence>
<gene>
    <name evidence="1" type="ORF">Cba03nite_38260</name>
</gene>
<dbReference type="EMBL" id="BONF01000020">
    <property type="protein sequence ID" value="GIF82477.1"/>
    <property type="molecule type" value="Genomic_DNA"/>
</dbReference>
<comment type="caution">
    <text evidence="1">The sequence shown here is derived from an EMBL/GenBank/DDBJ whole genome shotgun (WGS) entry which is preliminary data.</text>
</comment>
<proteinExistence type="predicted"/>
<dbReference type="Proteomes" id="UP000601223">
    <property type="component" value="Unassembled WGS sequence"/>
</dbReference>
<protein>
    <submittedName>
        <fullName evidence="1">Uncharacterized protein</fullName>
    </submittedName>
</protein>
<organism evidence="1 2">
    <name type="scientific">Catellatospora bangladeshensis</name>
    <dbReference type="NCBI Taxonomy" id="310355"/>
    <lineage>
        <taxon>Bacteria</taxon>
        <taxon>Bacillati</taxon>
        <taxon>Actinomycetota</taxon>
        <taxon>Actinomycetes</taxon>
        <taxon>Micromonosporales</taxon>
        <taxon>Micromonosporaceae</taxon>
        <taxon>Catellatospora</taxon>
    </lineage>
</organism>
<sequence>MTDDDPLEEMILEHWSGCTLPLGQGRDAGTAFFYNELVESTPEADSVREWWVTADRLTRTKVGEVRLRPDLIEPAGAAADYLAVTDFGESWSRRSGAAVMRTHVLHEHAARKGWSWTAAQVTEGVAAKAEHVRAVGGEPRRAYALGHVTRDLGEPGERRPLAVAASNVARDPDGVVRWQGPLPDGFAGGPVFVADPRGGRELVLRCLGLLSSAGRNPSLVTFDTVRALIEELVRPQPPKRGLFRRR</sequence>